<dbReference type="SUPFAM" id="SSF51695">
    <property type="entry name" value="PLC-like phosphodiesterases"/>
    <property type="match status" value="1"/>
</dbReference>
<dbReference type="InterPro" id="IPR017946">
    <property type="entry name" value="PLC-like_Pdiesterase_TIM-brl"/>
</dbReference>
<reference evidence="1 2" key="1">
    <citation type="submission" date="2018-09" db="EMBL/GenBank/DDBJ databases">
        <title>Characterization of the phylogenetic diversity of five novel species belonging to the genus Bifidobacterium.</title>
        <authorList>
            <person name="Lugli G.A."/>
            <person name="Duranti S."/>
            <person name="Milani C."/>
        </authorList>
    </citation>
    <scope>NUCLEOTIDE SEQUENCE [LARGE SCALE GENOMIC DNA]</scope>
    <source>
        <strain evidence="1 2">2033B</strain>
    </source>
</reference>
<dbReference type="CDD" id="cd08556">
    <property type="entry name" value="GDPD"/>
    <property type="match status" value="1"/>
</dbReference>
<name>A0A430FW24_9BIFI</name>
<dbReference type="Gene3D" id="3.20.20.190">
    <property type="entry name" value="Phosphatidylinositol (PI) phosphodiesterase"/>
    <property type="match status" value="1"/>
</dbReference>
<dbReference type="GO" id="GO:0008081">
    <property type="term" value="F:phosphoric diester hydrolase activity"/>
    <property type="evidence" value="ECO:0007669"/>
    <property type="project" value="InterPro"/>
</dbReference>
<keyword evidence="2" id="KW-1185">Reference proteome</keyword>
<gene>
    <name evidence="1" type="ORF">D2E24_0270</name>
</gene>
<sequence length="246" mass="26413">MITAHSGSEGTPDNSREFFDAFIAGGVDCLEVDVRRDEHGDLCLGHDHPETSDGHGTVLLADLFAAMADFPQGAAINCDLKENGLERSVLDLADRAGIAERVIFSGTVCPTACVRSDGDGSRARVLYNPENLIPDFYSGTERFANLAVGASQPAGLPAEAMTLPCADDDNWAALLDYCLSAPVAALNINYRVMTPARMDECAARGVPLSVWTVDDPCAQRRFMNAGVFNLTTRLPHQAMSMELKTC</sequence>
<protein>
    <recommendedName>
        <fullName evidence="3">Glycerophosphodiester phosphodiesterase</fullName>
    </recommendedName>
</protein>
<proteinExistence type="predicted"/>
<organism evidence="1 2">
    <name type="scientific">Bifidobacterium samirii</name>
    <dbReference type="NCBI Taxonomy" id="2306974"/>
    <lineage>
        <taxon>Bacteria</taxon>
        <taxon>Bacillati</taxon>
        <taxon>Actinomycetota</taxon>
        <taxon>Actinomycetes</taxon>
        <taxon>Bifidobacteriales</taxon>
        <taxon>Bifidobacteriaceae</taxon>
        <taxon>Bifidobacterium</taxon>
    </lineage>
</organism>
<dbReference type="AlphaFoldDB" id="A0A430FW24"/>
<evidence type="ECO:0000313" key="1">
    <source>
        <dbReference type="EMBL" id="RSX58391.1"/>
    </source>
</evidence>
<accession>A0A430FW24</accession>
<evidence type="ECO:0000313" key="2">
    <source>
        <dbReference type="Proteomes" id="UP000287470"/>
    </source>
</evidence>
<dbReference type="GO" id="GO:0006629">
    <property type="term" value="P:lipid metabolic process"/>
    <property type="evidence" value="ECO:0007669"/>
    <property type="project" value="InterPro"/>
</dbReference>
<dbReference type="Proteomes" id="UP000287470">
    <property type="component" value="Unassembled WGS sequence"/>
</dbReference>
<comment type="caution">
    <text evidence="1">The sequence shown here is derived from an EMBL/GenBank/DDBJ whole genome shotgun (WGS) entry which is preliminary data.</text>
</comment>
<evidence type="ECO:0008006" key="3">
    <source>
        <dbReference type="Google" id="ProtNLM"/>
    </source>
</evidence>
<dbReference type="EMBL" id="QXGK01000002">
    <property type="protein sequence ID" value="RSX58391.1"/>
    <property type="molecule type" value="Genomic_DNA"/>
</dbReference>